<accession>A0ABQ9JLM5</accession>
<dbReference type="InterPro" id="IPR033362">
    <property type="entry name" value="SSNA1_fam"/>
</dbReference>
<sequence>MVEQPEIGRELREHNEKIVQCLLLLNEQRNELAFLIEKQYEERKKLEMEMERITYKLCLINKSLSQRIRTKNNYDKTLMEIEVKYNELVKTSENLLVVVQKEFNELDSTINKKTSTGSTVIVDDKGSCSPVSEKECQCDTLKETKVEKPTVTMTDTKIDVELPTKLEKSPEARTNGSSKEKDSDEDNHQMANNAGSDEDLNLELNFKEYS</sequence>
<gene>
    <name evidence="3" type="ORF">NQ317_015515</name>
</gene>
<dbReference type="Proteomes" id="UP001162164">
    <property type="component" value="Unassembled WGS sequence"/>
</dbReference>
<dbReference type="PANTHER" id="PTHR28661">
    <property type="entry name" value="SJOEGREN SYNDROME NUCLEAR AUTOANTIGEN 1"/>
    <property type="match status" value="1"/>
</dbReference>
<evidence type="ECO:0000313" key="4">
    <source>
        <dbReference type="Proteomes" id="UP001162164"/>
    </source>
</evidence>
<keyword evidence="1" id="KW-0175">Coiled coil</keyword>
<dbReference type="EMBL" id="JAPWTJ010000403">
    <property type="protein sequence ID" value="KAJ8978791.1"/>
    <property type="molecule type" value="Genomic_DNA"/>
</dbReference>
<feature type="coiled-coil region" evidence="1">
    <location>
        <begin position="11"/>
        <end position="56"/>
    </location>
</feature>
<dbReference type="PANTHER" id="PTHR28661:SF1">
    <property type="entry name" value="MICROTUBULE NUCLEATION FACTOR SSNA1"/>
    <property type="match status" value="1"/>
</dbReference>
<reference evidence="3" key="1">
    <citation type="journal article" date="2023" name="Insect Mol. Biol.">
        <title>Genome sequencing provides insights into the evolution of gene families encoding plant cell wall-degrading enzymes in longhorned beetles.</title>
        <authorList>
            <person name="Shin N.R."/>
            <person name="Okamura Y."/>
            <person name="Kirsch R."/>
            <person name="Pauchet Y."/>
        </authorList>
    </citation>
    <scope>NUCLEOTIDE SEQUENCE</scope>
    <source>
        <strain evidence="3">MMC_N1</strain>
    </source>
</reference>
<comment type="caution">
    <text evidence="3">The sequence shown here is derived from an EMBL/GenBank/DDBJ whole genome shotgun (WGS) entry which is preliminary data.</text>
</comment>
<protein>
    <submittedName>
        <fullName evidence="3">Uncharacterized protein</fullName>
    </submittedName>
</protein>
<proteinExistence type="predicted"/>
<feature type="compositionally biased region" description="Basic and acidic residues" evidence="2">
    <location>
        <begin position="156"/>
        <end position="171"/>
    </location>
</feature>
<feature type="compositionally biased region" description="Basic and acidic residues" evidence="2">
    <location>
        <begin position="178"/>
        <end position="188"/>
    </location>
</feature>
<organism evidence="3 4">
    <name type="scientific">Molorchus minor</name>
    <dbReference type="NCBI Taxonomy" id="1323400"/>
    <lineage>
        <taxon>Eukaryota</taxon>
        <taxon>Metazoa</taxon>
        <taxon>Ecdysozoa</taxon>
        <taxon>Arthropoda</taxon>
        <taxon>Hexapoda</taxon>
        <taxon>Insecta</taxon>
        <taxon>Pterygota</taxon>
        <taxon>Neoptera</taxon>
        <taxon>Endopterygota</taxon>
        <taxon>Coleoptera</taxon>
        <taxon>Polyphaga</taxon>
        <taxon>Cucujiformia</taxon>
        <taxon>Chrysomeloidea</taxon>
        <taxon>Cerambycidae</taxon>
        <taxon>Lamiinae</taxon>
        <taxon>Monochamini</taxon>
        <taxon>Molorchus</taxon>
    </lineage>
</organism>
<keyword evidence="4" id="KW-1185">Reference proteome</keyword>
<feature type="region of interest" description="Disordered" evidence="2">
    <location>
        <begin position="155"/>
        <end position="210"/>
    </location>
</feature>
<evidence type="ECO:0000256" key="1">
    <source>
        <dbReference type="SAM" id="Coils"/>
    </source>
</evidence>
<evidence type="ECO:0000313" key="3">
    <source>
        <dbReference type="EMBL" id="KAJ8978791.1"/>
    </source>
</evidence>
<evidence type="ECO:0000256" key="2">
    <source>
        <dbReference type="SAM" id="MobiDB-lite"/>
    </source>
</evidence>
<name>A0ABQ9JLM5_9CUCU</name>